<evidence type="ECO:0000259" key="3">
    <source>
        <dbReference type="PROSITE" id="PS51186"/>
    </source>
</evidence>
<gene>
    <name evidence="4" type="ORF">FHS94_000133</name>
</gene>
<protein>
    <submittedName>
        <fullName evidence="4">Putative acetyltransferase</fullName>
        <ecNumber evidence="4">2.3.1.-</ecNumber>
    </submittedName>
</protein>
<dbReference type="RefSeq" id="WP_184053311.1">
    <property type="nucleotide sequence ID" value="NZ_JACIJK010000001.1"/>
</dbReference>
<accession>A0A7W9ESP6</accession>
<comment type="caution">
    <text evidence="4">The sequence shown here is derived from an EMBL/GenBank/DDBJ whole genome shotgun (WGS) entry which is preliminary data.</text>
</comment>
<organism evidence="4 5">
    <name type="scientific">Sphingomonas aerophila</name>
    <dbReference type="NCBI Taxonomy" id="1344948"/>
    <lineage>
        <taxon>Bacteria</taxon>
        <taxon>Pseudomonadati</taxon>
        <taxon>Pseudomonadota</taxon>
        <taxon>Alphaproteobacteria</taxon>
        <taxon>Sphingomonadales</taxon>
        <taxon>Sphingomonadaceae</taxon>
        <taxon>Sphingomonas</taxon>
    </lineage>
</organism>
<evidence type="ECO:0000313" key="4">
    <source>
        <dbReference type="EMBL" id="MBB5713314.1"/>
    </source>
</evidence>
<keyword evidence="5" id="KW-1185">Reference proteome</keyword>
<dbReference type="EMBL" id="JACIJK010000001">
    <property type="protein sequence ID" value="MBB5713314.1"/>
    <property type="molecule type" value="Genomic_DNA"/>
</dbReference>
<reference evidence="4 5" key="1">
    <citation type="submission" date="2020-08" db="EMBL/GenBank/DDBJ databases">
        <title>Genomic Encyclopedia of Type Strains, Phase IV (KMG-IV): sequencing the most valuable type-strain genomes for metagenomic binning, comparative biology and taxonomic classification.</title>
        <authorList>
            <person name="Goeker M."/>
        </authorList>
    </citation>
    <scope>NUCLEOTIDE SEQUENCE [LARGE SCALE GENOMIC DNA]</scope>
    <source>
        <strain evidence="4 5">DSM 100044</strain>
    </source>
</reference>
<name>A0A7W9ESP6_9SPHN</name>
<dbReference type="InterPro" id="IPR050832">
    <property type="entry name" value="Bact_Acetyltransf"/>
</dbReference>
<keyword evidence="1 4" id="KW-0808">Transferase</keyword>
<dbReference type="Gene3D" id="3.40.630.30">
    <property type="match status" value="1"/>
</dbReference>
<dbReference type="PANTHER" id="PTHR43877">
    <property type="entry name" value="AMINOALKYLPHOSPHONATE N-ACETYLTRANSFERASE-RELATED-RELATED"/>
    <property type="match status" value="1"/>
</dbReference>
<dbReference type="EC" id="2.3.1.-" evidence="4"/>
<dbReference type="PANTHER" id="PTHR43877:SF5">
    <property type="entry name" value="BLL8307 PROTEIN"/>
    <property type="match status" value="1"/>
</dbReference>
<dbReference type="PROSITE" id="PS51186">
    <property type="entry name" value="GNAT"/>
    <property type="match status" value="1"/>
</dbReference>
<evidence type="ECO:0000256" key="1">
    <source>
        <dbReference type="ARBA" id="ARBA00022679"/>
    </source>
</evidence>
<dbReference type="Pfam" id="PF00583">
    <property type="entry name" value="Acetyltransf_1"/>
    <property type="match status" value="1"/>
</dbReference>
<dbReference type="InterPro" id="IPR016181">
    <property type="entry name" value="Acyl_CoA_acyltransferase"/>
</dbReference>
<dbReference type="InterPro" id="IPR000182">
    <property type="entry name" value="GNAT_dom"/>
</dbReference>
<proteinExistence type="predicted"/>
<dbReference type="SUPFAM" id="SSF55729">
    <property type="entry name" value="Acyl-CoA N-acyltransferases (Nat)"/>
    <property type="match status" value="1"/>
</dbReference>
<dbReference type="AlphaFoldDB" id="A0A7W9ESP6"/>
<evidence type="ECO:0000256" key="2">
    <source>
        <dbReference type="ARBA" id="ARBA00023315"/>
    </source>
</evidence>
<evidence type="ECO:0000313" key="5">
    <source>
        <dbReference type="Proteomes" id="UP000546200"/>
    </source>
</evidence>
<feature type="domain" description="N-acetyltransferase" evidence="3">
    <location>
        <begin position="1"/>
        <end position="151"/>
    </location>
</feature>
<dbReference type="GO" id="GO:0016747">
    <property type="term" value="F:acyltransferase activity, transferring groups other than amino-acyl groups"/>
    <property type="evidence" value="ECO:0007669"/>
    <property type="project" value="InterPro"/>
</dbReference>
<sequence>MEVRHGGVDHPAVRELVALHRREALASTPADNAHALDLSGLQGPAVTFVTAWDGAHLLGMAALRDLGDGHAELKSMRTHPDHLRRGVARALLAHVLALARELGHRRLSLETGTAPMFDAANRMYEAAGFTDGEPFGGYPPSPHNRFMTLAL</sequence>
<keyword evidence="2 4" id="KW-0012">Acyltransferase</keyword>
<dbReference type="Proteomes" id="UP000546200">
    <property type="component" value="Unassembled WGS sequence"/>
</dbReference>